<dbReference type="PIRSF" id="PIRSF018637">
    <property type="entry name" value="TrmK"/>
    <property type="match status" value="1"/>
</dbReference>
<name>A0A399EZH2_9DEIN</name>
<keyword evidence="1" id="KW-0808">Transferase</keyword>
<dbReference type="EC" id="2.1.1.217" evidence="1"/>
<gene>
    <name evidence="1" type="primary">trmK</name>
    <name evidence="1" type="ORF">Mlute_00192</name>
</gene>
<evidence type="ECO:0000313" key="1">
    <source>
        <dbReference type="EMBL" id="RIH89944.1"/>
    </source>
</evidence>
<keyword evidence="2" id="KW-1185">Reference proteome</keyword>
<proteinExistence type="predicted"/>
<dbReference type="AlphaFoldDB" id="A0A399EZH2"/>
<comment type="caution">
    <text evidence="1">The sequence shown here is derived from an EMBL/GenBank/DDBJ whole genome shotgun (WGS) entry which is preliminary data.</text>
</comment>
<dbReference type="GO" id="GO:0160105">
    <property type="term" value="F:tRNA (adenine(22)-N1)-methyltransferase activity"/>
    <property type="evidence" value="ECO:0007669"/>
    <property type="project" value="UniProtKB-EC"/>
</dbReference>
<accession>A0A399EZH2</accession>
<dbReference type="Pfam" id="PF04816">
    <property type="entry name" value="TrmK"/>
    <property type="match status" value="1"/>
</dbReference>
<dbReference type="Gene3D" id="3.40.50.150">
    <property type="entry name" value="Vaccinia Virus protein VP39"/>
    <property type="match status" value="1"/>
</dbReference>
<organism evidence="1 2">
    <name type="scientific">Meiothermus luteus</name>
    <dbReference type="NCBI Taxonomy" id="2026184"/>
    <lineage>
        <taxon>Bacteria</taxon>
        <taxon>Thermotogati</taxon>
        <taxon>Deinococcota</taxon>
        <taxon>Deinococci</taxon>
        <taxon>Thermales</taxon>
        <taxon>Thermaceae</taxon>
        <taxon>Meiothermus</taxon>
    </lineage>
</organism>
<evidence type="ECO:0000313" key="2">
    <source>
        <dbReference type="Proteomes" id="UP000265800"/>
    </source>
</evidence>
<dbReference type="PANTHER" id="PTHR38451">
    <property type="entry name" value="TRNA (ADENINE(22)-N(1))-METHYLTRANSFERASE"/>
    <property type="match status" value="1"/>
</dbReference>
<dbReference type="OrthoDB" id="5881184at2"/>
<sequence length="223" mass="24861">MSGYTAEKAIVLEARLLAVAAEVVGPVCADIGTDHARLPRYLLQTGRVERAIAVEKSRGPFENARRALLGLNAEVRFGDGFSVLRPGEASSASLCGMGARRMVGILSRHPERLPQRLVLQPNDGAEPLRRWALSAGYALVREQMVEGFWRYPVLTFERGVCTAYAGLPLELALRFGPWLLRQGHPLLKTELLAQRKRLRSLPPVEWVRFELRWVEEALALLGE</sequence>
<dbReference type="InterPro" id="IPR006901">
    <property type="entry name" value="TrmK"/>
</dbReference>
<dbReference type="Proteomes" id="UP000265800">
    <property type="component" value="Unassembled WGS sequence"/>
</dbReference>
<dbReference type="EMBL" id="QWKZ01000003">
    <property type="protein sequence ID" value="RIH89944.1"/>
    <property type="molecule type" value="Genomic_DNA"/>
</dbReference>
<reference evidence="1 2" key="1">
    <citation type="submission" date="2018-08" db="EMBL/GenBank/DDBJ databases">
        <title>Meiothermus luteus KCTC 52599 genome sequencing project.</title>
        <authorList>
            <person name="Da Costa M.S."/>
            <person name="Albuquerque L."/>
            <person name="Raposo P."/>
            <person name="Froufe H.J.C."/>
            <person name="Barroso C.S."/>
            <person name="Egas C."/>
        </authorList>
    </citation>
    <scope>NUCLEOTIDE SEQUENCE [LARGE SCALE GENOMIC DNA]</scope>
    <source>
        <strain evidence="1 2">KCTC 52599</strain>
    </source>
</reference>
<keyword evidence="1" id="KW-0489">Methyltransferase</keyword>
<dbReference type="GO" id="GO:0032259">
    <property type="term" value="P:methylation"/>
    <property type="evidence" value="ECO:0007669"/>
    <property type="project" value="UniProtKB-KW"/>
</dbReference>
<dbReference type="PANTHER" id="PTHR38451:SF1">
    <property type="entry name" value="TRNA (ADENINE(22)-N(1))-METHYLTRANSFERASE"/>
    <property type="match status" value="1"/>
</dbReference>
<dbReference type="InterPro" id="IPR029063">
    <property type="entry name" value="SAM-dependent_MTases_sf"/>
</dbReference>
<protein>
    <submittedName>
        <fullName evidence="1">tRNA (Adenine(22)-N(1))-methyltransferase</fullName>
        <ecNumber evidence="1">2.1.1.217</ecNumber>
    </submittedName>
</protein>